<name>A0A391P5L8_9EUKA</name>
<evidence type="ECO:0000313" key="2">
    <source>
        <dbReference type="Proteomes" id="UP000265618"/>
    </source>
</evidence>
<keyword evidence="2" id="KW-1185">Reference proteome</keyword>
<dbReference type="Proteomes" id="UP000265618">
    <property type="component" value="Unassembled WGS sequence"/>
</dbReference>
<proteinExistence type="predicted"/>
<evidence type="ECO:0000313" key="1">
    <source>
        <dbReference type="EMBL" id="GCA63462.1"/>
    </source>
</evidence>
<protein>
    <submittedName>
        <fullName evidence="1">Uncharacterized protein</fullName>
    </submittedName>
</protein>
<reference evidence="1 2" key="1">
    <citation type="journal article" date="2018" name="PLoS ONE">
        <title>The draft genome of Kipferlia bialata reveals reductive genome evolution in fornicate parasites.</title>
        <authorList>
            <person name="Tanifuji G."/>
            <person name="Takabayashi S."/>
            <person name="Kume K."/>
            <person name="Takagi M."/>
            <person name="Nakayama T."/>
            <person name="Kamikawa R."/>
            <person name="Inagaki Y."/>
            <person name="Hashimoto T."/>
        </authorList>
    </citation>
    <scope>NUCLEOTIDE SEQUENCE [LARGE SCALE GENOMIC DNA]</scope>
    <source>
        <strain evidence="1">NY0173</strain>
    </source>
</reference>
<gene>
    <name evidence="1" type="ORF">KIPB_010052</name>
</gene>
<dbReference type="EMBL" id="BDIP01003605">
    <property type="protein sequence ID" value="GCA63462.1"/>
    <property type="molecule type" value="Genomic_DNA"/>
</dbReference>
<organism evidence="1 2">
    <name type="scientific">Kipferlia bialata</name>
    <dbReference type="NCBI Taxonomy" id="797122"/>
    <lineage>
        <taxon>Eukaryota</taxon>
        <taxon>Metamonada</taxon>
        <taxon>Carpediemonas-like organisms</taxon>
        <taxon>Kipferlia</taxon>
    </lineage>
</organism>
<dbReference type="AlphaFoldDB" id="A0A391P5L8"/>
<accession>A0A391P5L8</accession>
<comment type="caution">
    <text evidence="1">The sequence shown here is derived from an EMBL/GenBank/DDBJ whole genome shotgun (WGS) entry which is preliminary data.</text>
</comment>
<feature type="non-terminal residue" evidence="1">
    <location>
        <position position="1"/>
    </location>
</feature>
<sequence length="27" mass="2800">MPSLNLTITLPANLGGDPIPITLPLDI</sequence>